<reference evidence="1 2" key="1">
    <citation type="journal article" date="2015" name="Microbes Environ.">
        <title>Distribution and evolution of nitrogen fixation genes in the phylum bacteroidetes.</title>
        <authorList>
            <person name="Inoue J."/>
            <person name="Oshima K."/>
            <person name="Suda W."/>
            <person name="Sakamoto M."/>
            <person name="Iino T."/>
            <person name="Noda S."/>
            <person name="Hongoh Y."/>
            <person name="Hattori M."/>
            <person name="Ohkuma M."/>
        </authorList>
    </citation>
    <scope>NUCLEOTIDE SEQUENCE [LARGE SCALE GENOMIC DNA]</scope>
    <source>
        <strain evidence="1">JCM 15548</strain>
    </source>
</reference>
<dbReference type="OrthoDB" id="9796545at2"/>
<keyword evidence="2" id="KW-1185">Reference proteome</keyword>
<evidence type="ECO:0000313" key="1">
    <source>
        <dbReference type="EMBL" id="GAO28829.1"/>
    </source>
</evidence>
<organism evidence="1 2">
    <name type="scientific">Geofilum rubicundum JCM 15548</name>
    <dbReference type="NCBI Taxonomy" id="1236989"/>
    <lineage>
        <taxon>Bacteria</taxon>
        <taxon>Pseudomonadati</taxon>
        <taxon>Bacteroidota</taxon>
        <taxon>Bacteroidia</taxon>
        <taxon>Marinilabiliales</taxon>
        <taxon>Marinilabiliaceae</taxon>
        <taxon>Geofilum</taxon>
    </lineage>
</organism>
<dbReference type="Proteomes" id="UP000032900">
    <property type="component" value="Unassembled WGS sequence"/>
</dbReference>
<dbReference type="EMBL" id="BAZW01000004">
    <property type="protein sequence ID" value="GAO28829.1"/>
    <property type="molecule type" value="Genomic_DNA"/>
</dbReference>
<dbReference type="InterPro" id="IPR007922">
    <property type="entry name" value="DciA-like"/>
</dbReference>
<evidence type="ECO:0000313" key="2">
    <source>
        <dbReference type="Proteomes" id="UP000032900"/>
    </source>
</evidence>
<dbReference type="PANTHER" id="PTHR36456">
    <property type="entry name" value="UPF0232 PROTEIN SCO3875"/>
    <property type="match status" value="1"/>
</dbReference>
<dbReference type="RefSeq" id="WP_062122532.1">
    <property type="nucleotide sequence ID" value="NZ_BAZW01000004.1"/>
</dbReference>
<gene>
    <name evidence="1" type="ORF">JCM15548_1961</name>
</gene>
<accession>A0A0E9LU85</accession>
<protein>
    <submittedName>
        <fullName evidence="1">Zn-ribbon-containing, possibly RNA-binding protein</fullName>
    </submittedName>
</protein>
<proteinExistence type="predicted"/>
<dbReference type="AlphaFoldDB" id="A0A0E9LU85"/>
<dbReference type="Pfam" id="PF05258">
    <property type="entry name" value="DciA"/>
    <property type="match status" value="1"/>
</dbReference>
<sequence length="101" mass="11394">MSFKKYRSNNTQSIQAILEQIIDSPALSKGIRETRAVQAWKKVLGPTVANITKQIYIRGGVLYVSLHSSVIRNDLMMHKDKIIHSLNTEAGGRVVYDIVIR</sequence>
<dbReference type="STRING" id="1236989.JCM15548_1961"/>
<dbReference type="PANTHER" id="PTHR36456:SF1">
    <property type="entry name" value="UPF0232 PROTEIN SCO3875"/>
    <property type="match status" value="1"/>
</dbReference>
<comment type="caution">
    <text evidence="1">The sequence shown here is derived from an EMBL/GenBank/DDBJ whole genome shotgun (WGS) entry which is preliminary data.</text>
</comment>
<name>A0A0E9LU85_9BACT</name>